<dbReference type="EMBL" id="LPWA01000111">
    <property type="protein sequence ID" value="KUM25870.1"/>
    <property type="molecule type" value="Genomic_DNA"/>
</dbReference>
<comment type="pathway">
    <text evidence="1">Cell wall biogenesis; peptidoglycan biosynthesis.</text>
</comment>
<dbReference type="InterPro" id="IPR050396">
    <property type="entry name" value="Glycosyltr_51/Transpeptidase"/>
</dbReference>
<dbReference type="Proteomes" id="UP000053176">
    <property type="component" value="Unassembled WGS sequence"/>
</dbReference>
<dbReference type="PANTHER" id="PTHR32282:SF33">
    <property type="entry name" value="PEPTIDOGLYCAN GLYCOSYLTRANSFERASE"/>
    <property type="match status" value="1"/>
</dbReference>
<dbReference type="GO" id="GO:0009252">
    <property type="term" value="P:peptidoglycan biosynthetic process"/>
    <property type="evidence" value="ECO:0007669"/>
    <property type="project" value="TreeGrafter"/>
</dbReference>
<accession>A0A101KRW7</accession>
<evidence type="ECO:0000256" key="1">
    <source>
        <dbReference type="ARBA" id="ARBA00004752"/>
    </source>
</evidence>
<name>A0A101KRW7_RHILI</name>
<dbReference type="GO" id="GO:0008955">
    <property type="term" value="F:peptidoglycan glycosyltransferase activity"/>
    <property type="evidence" value="ECO:0007669"/>
    <property type="project" value="TreeGrafter"/>
</dbReference>
<dbReference type="Gene3D" id="1.10.3810.10">
    <property type="entry name" value="Biosynthetic peptidoglycan transglycosylase-like"/>
    <property type="match status" value="1"/>
</dbReference>
<dbReference type="InterPro" id="IPR001264">
    <property type="entry name" value="Glyco_trans_51"/>
</dbReference>
<proteinExistence type="predicted"/>
<dbReference type="InterPro" id="IPR036950">
    <property type="entry name" value="PBP_transglycosylase"/>
</dbReference>
<dbReference type="InterPro" id="IPR023346">
    <property type="entry name" value="Lysozyme-like_dom_sf"/>
</dbReference>
<evidence type="ECO:0000313" key="4">
    <source>
        <dbReference type="EMBL" id="KUM25870.1"/>
    </source>
</evidence>
<dbReference type="SUPFAM" id="SSF53955">
    <property type="entry name" value="Lysozyme-like"/>
    <property type="match status" value="1"/>
</dbReference>
<sequence>MRYWKAALLVATIVTLVLTLTVVSTLRSIPDLDVMLARRAGPVASASQDIHLNELPPHLVEALISAEDRNFYGNFGAEPLSMLRALYADIRAGRIVQGGSTISEQLAKNLLPPQRSRIVQKIREIVVVLMLEHRFSKDRILELYLNRVYFGGAAYGIEAAARRYFGKSARELTLYEAAMLVGLLPAPSFMNPLHDPGRAERRAQTVLQDMVEAGYLTPEERRRALASQGEVAAE</sequence>
<keyword evidence="2" id="KW-0808">Transferase</keyword>
<evidence type="ECO:0000313" key="5">
    <source>
        <dbReference type="Proteomes" id="UP000053176"/>
    </source>
</evidence>
<organism evidence="4 5">
    <name type="scientific">Rhizobium loti</name>
    <name type="common">Mesorhizobium loti</name>
    <dbReference type="NCBI Taxonomy" id="381"/>
    <lineage>
        <taxon>Bacteria</taxon>
        <taxon>Pseudomonadati</taxon>
        <taxon>Pseudomonadota</taxon>
        <taxon>Alphaproteobacteria</taxon>
        <taxon>Hyphomicrobiales</taxon>
        <taxon>Phyllobacteriaceae</taxon>
        <taxon>Mesorhizobium</taxon>
    </lineage>
</organism>
<feature type="domain" description="Glycosyl transferase family 51" evidence="3">
    <location>
        <begin position="46"/>
        <end position="210"/>
    </location>
</feature>
<gene>
    <name evidence="4" type="ORF">AU467_23715</name>
</gene>
<dbReference type="PANTHER" id="PTHR32282">
    <property type="entry name" value="BINDING PROTEIN TRANSPEPTIDASE, PUTATIVE-RELATED"/>
    <property type="match status" value="1"/>
</dbReference>
<reference evidence="4 5" key="1">
    <citation type="submission" date="2015-12" db="EMBL/GenBank/DDBJ databases">
        <title>Draft genome sequence of Mesorhizobium sp. UFLA 01-765, a multitolerant efficient symbiont and plant-growth promoting strain isolated from Zn-mining soil using Leucaena leucocephala as a trap plant.</title>
        <authorList>
            <person name="Rangel W.M."/>
            <person name="Thijs S."/>
            <person name="Longatti S.M."/>
            <person name="Moreira F.M."/>
            <person name="Weyens N."/>
            <person name="Vangronsveld J."/>
            <person name="Van Hamme J.D."/>
            <person name="Bottos E.M."/>
            <person name="Rineau F."/>
        </authorList>
    </citation>
    <scope>NUCLEOTIDE SEQUENCE [LARGE SCALE GENOMIC DNA]</scope>
    <source>
        <strain evidence="4 5">UFLA 01-765</strain>
    </source>
</reference>
<dbReference type="Pfam" id="PF00912">
    <property type="entry name" value="Transgly"/>
    <property type="match status" value="1"/>
</dbReference>
<protein>
    <recommendedName>
        <fullName evidence="3">Glycosyl transferase family 51 domain-containing protein</fullName>
    </recommendedName>
</protein>
<comment type="caution">
    <text evidence="4">The sequence shown here is derived from an EMBL/GenBank/DDBJ whole genome shotgun (WGS) entry which is preliminary data.</text>
</comment>
<dbReference type="OrthoDB" id="9766909at2"/>
<dbReference type="AlphaFoldDB" id="A0A101KRW7"/>
<evidence type="ECO:0000259" key="3">
    <source>
        <dbReference type="Pfam" id="PF00912"/>
    </source>
</evidence>
<dbReference type="GO" id="GO:0030288">
    <property type="term" value="C:outer membrane-bounded periplasmic space"/>
    <property type="evidence" value="ECO:0007669"/>
    <property type="project" value="TreeGrafter"/>
</dbReference>
<evidence type="ECO:0000256" key="2">
    <source>
        <dbReference type="ARBA" id="ARBA00022679"/>
    </source>
</evidence>